<name>A0A6N9NGY0_9FLAO</name>
<sequence>MRDILSISRLISGVIILITIGCSAPSKSDTQYIINELMKKQEVCWSSGDLECFMEPYWHSDSLKFIGRKGLTYGWQKTLENYKKSYPTAADMGKLTFTNLYIEQLSTDYVSVIGKWHLERSMGNLEGHYSLLWKRMGGQWKIISDHSS</sequence>
<dbReference type="InterPro" id="IPR032710">
    <property type="entry name" value="NTF2-like_dom_sf"/>
</dbReference>
<protein>
    <submittedName>
        <fullName evidence="2">DUF4440 domain-containing protein</fullName>
    </submittedName>
</protein>
<dbReference type="AlphaFoldDB" id="A0A6N9NGY0"/>
<dbReference type="PROSITE" id="PS51257">
    <property type="entry name" value="PROKAR_LIPOPROTEIN"/>
    <property type="match status" value="1"/>
</dbReference>
<dbReference type="EMBL" id="WWNE01000006">
    <property type="protein sequence ID" value="NBG65918.1"/>
    <property type="molecule type" value="Genomic_DNA"/>
</dbReference>
<dbReference type="Proteomes" id="UP000470771">
    <property type="component" value="Unassembled WGS sequence"/>
</dbReference>
<keyword evidence="3" id="KW-1185">Reference proteome</keyword>
<dbReference type="Pfam" id="PF14534">
    <property type="entry name" value="DUF4440"/>
    <property type="match status" value="1"/>
</dbReference>
<organism evidence="2 3">
    <name type="scientific">Acidiluteibacter ferrifornacis</name>
    <dbReference type="NCBI Taxonomy" id="2692424"/>
    <lineage>
        <taxon>Bacteria</taxon>
        <taxon>Pseudomonadati</taxon>
        <taxon>Bacteroidota</taxon>
        <taxon>Flavobacteriia</taxon>
        <taxon>Flavobacteriales</taxon>
        <taxon>Cryomorphaceae</taxon>
        <taxon>Acidiluteibacter</taxon>
    </lineage>
</organism>
<proteinExistence type="predicted"/>
<dbReference type="Gene3D" id="3.10.450.50">
    <property type="match status" value="1"/>
</dbReference>
<dbReference type="SUPFAM" id="SSF54427">
    <property type="entry name" value="NTF2-like"/>
    <property type="match status" value="1"/>
</dbReference>
<evidence type="ECO:0000259" key="1">
    <source>
        <dbReference type="Pfam" id="PF14534"/>
    </source>
</evidence>
<evidence type="ECO:0000313" key="3">
    <source>
        <dbReference type="Proteomes" id="UP000470771"/>
    </source>
</evidence>
<feature type="domain" description="DUF4440" evidence="1">
    <location>
        <begin position="44"/>
        <end position="142"/>
    </location>
</feature>
<reference evidence="2 3" key="1">
    <citation type="submission" date="2019-12" db="EMBL/GenBank/DDBJ databases">
        <authorList>
            <person name="Zhao J."/>
        </authorList>
    </citation>
    <scope>NUCLEOTIDE SEQUENCE [LARGE SCALE GENOMIC DNA]</scope>
    <source>
        <strain evidence="2 3">S-15</strain>
    </source>
</reference>
<comment type="caution">
    <text evidence="2">The sequence shown here is derived from an EMBL/GenBank/DDBJ whole genome shotgun (WGS) entry which is preliminary data.</text>
</comment>
<accession>A0A6N9NGY0</accession>
<evidence type="ECO:0000313" key="2">
    <source>
        <dbReference type="EMBL" id="NBG65918.1"/>
    </source>
</evidence>
<dbReference type="InterPro" id="IPR027843">
    <property type="entry name" value="DUF4440"/>
</dbReference>
<dbReference type="RefSeq" id="WP_160632872.1">
    <property type="nucleotide sequence ID" value="NZ_WWNE01000006.1"/>
</dbReference>
<gene>
    <name evidence="2" type="ORF">GQN54_07285</name>
</gene>